<dbReference type="PROSITE" id="PS50935">
    <property type="entry name" value="SSB"/>
    <property type="match status" value="1"/>
</dbReference>
<dbReference type="EMBL" id="LR134317">
    <property type="protein sequence ID" value="VEF08857.1"/>
    <property type="molecule type" value="Genomic_DNA"/>
</dbReference>
<dbReference type="Gene3D" id="2.40.50.140">
    <property type="entry name" value="Nucleic acid-binding proteins"/>
    <property type="match status" value="1"/>
</dbReference>
<dbReference type="SUPFAM" id="SSF50249">
    <property type="entry name" value="Nucleic acid-binding proteins"/>
    <property type="match status" value="1"/>
</dbReference>
<sequence length="143" mass="15940">MQEFIANGRVSNIPNDAVGRTANGRVSFKFDFACDTSLQDNDGKPLTSFFHVQVYGKQAEVMAQSLSKGSPILVKGEIIQRPYTTEQGQRRTFQYISPSQHDGITFLEGKEAAQRRKQKNFNTSQVATPKEELPAPVDADEPF</sequence>
<dbReference type="RefSeq" id="WP_027970814.1">
    <property type="nucleotide sequence ID" value="NZ_CP065054.1"/>
</dbReference>
<dbReference type="GeneID" id="83704131"/>
<dbReference type="GO" id="GO:0003697">
    <property type="term" value="F:single-stranded DNA binding"/>
    <property type="evidence" value="ECO:0007669"/>
    <property type="project" value="InterPro"/>
</dbReference>
<dbReference type="InterPro" id="IPR012340">
    <property type="entry name" value="NA-bd_OB-fold"/>
</dbReference>
<organism evidence="1 2">
    <name type="scientific">Streptococcus equi subsp. zooepidemicus</name>
    <dbReference type="NCBI Taxonomy" id="40041"/>
    <lineage>
        <taxon>Bacteria</taxon>
        <taxon>Bacillati</taxon>
        <taxon>Bacillota</taxon>
        <taxon>Bacilli</taxon>
        <taxon>Lactobacillales</taxon>
        <taxon>Streptococcaceae</taxon>
        <taxon>Streptococcus</taxon>
    </lineage>
</organism>
<evidence type="ECO:0000313" key="1">
    <source>
        <dbReference type="EMBL" id="VEF08857.1"/>
    </source>
</evidence>
<dbReference type="InterPro" id="IPR000424">
    <property type="entry name" value="Primosome_PriB/ssb"/>
</dbReference>
<gene>
    <name evidence="1" type="primary">ssb_2</name>
    <name evidence="1" type="ORF">NCTC6180_01616</name>
</gene>
<name>A0A7Z8ZXB8_STRSZ</name>
<dbReference type="NCBIfam" id="TIGR00621">
    <property type="entry name" value="ssb"/>
    <property type="match status" value="1"/>
</dbReference>
<protein>
    <submittedName>
        <fullName evidence="1">Single-stranded DNA-binding protein</fullName>
    </submittedName>
</protein>
<dbReference type="PIRSF" id="PIRSF002070">
    <property type="entry name" value="SSB"/>
    <property type="match status" value="1"/>
</dbReference>
<proteinExistence type="predicted"/>
<dbReference type="InterPro" id="IPR011344">
    <property type="entry name" value="ssDNA-bd"/>
</dbReference>
<keyword evidence="1" id="KW-0238">DNA-binding</keyword>
<accession>A0A7Z8ZXB8</accession>
<dbReference type="GO" id="GO:0006260">
    <property type="term" value="P:DNA replication"/>
    <property type="evidence" value="ECO:0007669"/>
    <property type="project" value="InterPro"/>
</dbReference>
<evidence type="ECO:0000313" key="2">
    <source>
        <dbReference type="Proteomes" id="UP000269903"/>
    </source>
</evidence>
<dbReference type="Proteomes" id="UP000269903">
    <property type="component" value="Chromosome"/>
</dbReference>
<dbReference type="CDD" id="cd04496">
    <property type="entry name" value="SSB_OBF"/>
    <property type="match status" value="1"/>
</dbReference>
<dbReference type="Pfam" id="PF00436">
    <property type="entry name" value="SSB"/>
    <property type="match status" value="1"/>
</dbReference>
<reference evidence="1 2" key="1">
    <citation type="submission" date="2018-12" db="EMBL/GenBank/DDBJ databases">
        <authorList>
            <consortium name="Pathogen Informatics"/>
        </authorList>
    </citation>
    <scope>NUCLEOTIDE SEQUENCE [LARGE SCALE GENOMIC DNA]</scope>
    <source>
        <strain evidence="1 2">NCTC6180</strain>
    </source>
</reference>
<dbReference type="AlphaFoldDB" id="A0A7Z8ZXB8"/>